<dbReference type="EMBL" id="BMFA01000001">
    <property type="protein sequence ID" value="GGB36138.1"/>
    <property type="molecule type" value="Genomic_DNA"/>
</dbReference>
<dbReference type="AlphaFoldDB" id="A0A916T8W1"/>
<proteinExistence type="predicted"/>
<dbReference type="Proteomes" id="UP000605148">
    <property type="component" value="Unassembled WGS sequence"/>
</dbReference>
<protein>
    <submittedName>
        <fullName evidence="1">Uncharacterized protein</fullName>
    </submittedName>
</protein>
<keyword evidence="2" id="KW-1185">Reference proteome</keyword>
<evidence type="ECO:0000313" key="1">
    <source>
        <dbReference type="EMBL" id="GGB36138.1"/>
    </source>
</evidence>
<accession>A0A916T8W1</accession>
<reference evidence="1" key="2">
    <citation type="submission" date="2020-09" db="EMBL/GenBank/DDBJ databases">
        <authorList>
            <person name="Sun Q."/>
            <person name="Zhou Y."/>
        </authorList>
    </citation>
    <scope>NUCLEOTIDE SEQUENCE</scope>
    <source>
        <strain evidence="1">CGMCC 1.12426</strain>
    </source>
</reference>
<sequence length="61" mass="6273">MRKRVLAVAVGVIGTFGLLAAAHHGLVVAWRGDGQLAQTAAATCAACHGDRFNRTSAESPN</sequence>
<reference evidence="1" key="1">
    <citation type="journal article" date="2014" name="Int. J. Syst. Evol. Microbiol.">
        <title>Complete genome sequence of Corynebacterium casei LMG S-19264T (=DSM 44701T), isolated from a smear-ripened cheese.</title>
        <authorList>
            <consortium name="US DOE Joint Genome Institute (JGI-PGF)"/>
            <person name="Walter F."/>
            <person name="Albersmeier A."/>
            <person name="Kalinowski J."/>
            <person name="Ruckert C."/>
        </authorList>
    </citation>
    <scope>NUCLEOTIDE SEQUENCE</scope>
    <source>
        <strain evidence="1">CGMCC 1.12426</strain>
    </source>
</reference>
<dbReference type="RefSeq" id="WP_150494165.1">
    <property type="nucleotide sequence ID" value="NZ_BMFA01000001.1"/>
</dbReference>
<organism evidence="1 2">
    <name type="scientific">Roseibium aquae</name>
    <dbReference type="NCBI Taxonomy" id="1323746"/>
    <lineage>
        <taxon>Bacteria</taxon>
        <taxon>Pseudomonadati</taxon>
        <taxon>Pseudomonadota</taxon>
        <taxon>Alphaproteobacteria</taxon>
        <taxon>Hyphomicrobiales</taxon>
        <taxon>Stappiaceae</taxon>
        <taxon>Roseibium</taxon>
    </lineage>
</organism>
<gene>
    <name evidence="1" type="ORF">GCM10011316_05360</name>
</gene>
<evidence type="ECO:0000313" key="2">
    <source>
        <dbReference type="Proteomes" id="UP000605148"/>
    </source>
</evidence>
<comment type="caution">
    <text evidence="1">The sequence shown here is derived from an EMBL/GenBank/DDBJ whole genome shotgun (WGS) entry which is preliminary data.</text>
</comment>
<name>A0A916T8W1_9HYPH</name>